<dbReference type="OrthoDB" id="3001227at2759"/>
<dbReference type="AlphaFoldDB" id="A0A8H6WU48"/>
<evidence type="ECO:0000256" key="1">
    <source>
        <dbReference type="SAM" id="Phobius"/>
    </source>
</evidence>
<keyword evidence="1" id="KW-0472">Membrane</keyword>
<dbReference type="Proteomes" id="UP000623467">
    <property type="component" value="Unassembled WGS sequence"/>
</dbReference>
<organism evidence="2 3">
    <name type="scientific">Mycena sanguinolenta</name>
    <dbReference type="NCBI Taxonomy" id="230812"/>
    <lineage>
        <taxon>Eukaryota</taxon>
        <taxon>Fungi</taxon>
        <taxon>Dikarya</taxon>
        <taxon>Basidiomycota</taxon>
        <taxon>Agaricomycotina</taxon>
        <taxon>Agaricomycetes</taxon>
        <taxon>Agaricomycetidae</taxon>
        <taxon>Agaricales</taxon>
        <taxon>Marasmiineae</taxon>
        <taxon>Mycenaceae</taxon>
        <taxon>Mycena</taxon>
    </lineage>
</organism>
<proteinExistence type="predicted"/>
<feature type="transmembrane region" description="Helical" evidence="1">
    <location>
        <begin position="21"/>
        <end position="44"/>
    </location>
</feature>
<keyword evidence="1" id="KW-1133">Transmembrane helix</keyword>
<gene>
    <name evidence="2" type="ORF">MSAN_02493600</name>
</gene>
<dbReference type="EMBL" id="JACAZH010000089">
    <property type="protein sequence ID" value="KAF7326979.1"/>
    <property type="molecule type" value="Genomic_DNA"/>
</dbReference>
<keyword evidence="1" id="KW-0812">Transmembrane</keyword>
<reference evidence="2" key="1">
    <citation type="submission" date="2020-05" db="EMBL/GenBank/DDBJ databases">
        <title>Mycena genomes resolve the evolution of fungal bioluminescence.</title>
        <authorList>
            <person name="Tsai I.J."/>
        </authorList>
    </citation>
    <scope>NUCLEOTIDE SEQUENCE</scope>
    <source>
        <strain evidence="2">160909Yilan</strain>
    </source>
</reference>
<sequence length="132" mass="15077">MKRIFGEIQSFRLGYTEERPYPWRWTTPIVLCAFFLMTPFLTLVNVPLSAYNIVQDCDVVNITVQLLLSLSEVSEIGWVPQVQFGGTIACYLPTPFYLTWGGIVAPTIPWGSGIRLSSHEHGISRWRAAWKR</sequence>
<evidence type="ECO:0000313" key="3">
    <source>
        <dbReference type="Proteomes" id="UP000623467"/>
    </source>
</evidence>
<comment type="caution">
    <text evidence="2">The sequence shown here is derived from an EMBL/GenBank/DDBJ whole genome shotgun (WGS) entry which is preliminary data.</text>
</comment>
<protein>
    <submittedName>
        <fullName evidence="2">Uncharacterized protein</fullName>
    </submittedName>
</protein>
<name>A0A8H6WU48_9AGAR</name>
<accession>A0A8H6WU48</accession>
<evidence type="ECO:0000313" key="2">
    <source>
        <dbReference type="EMBL" id="KAF7326979.1"/>
    </source>
</evidence>
<keyword evidence="3" id="KW-1185">Reference proteome</keyword>